<name>A0ACC1BGK0_9ROSI</name>
<sequence length="67" mass="7736">MTLKITNFGMSRLLEMDQTQANTRRVVGTFWYMAPEYIKYGHFSTKSGFFSFDVLVLEIISGQQNSC</sequence>
<keyword evidence="2" id="KW-1185">Reference proteome</keyword>
<accession>A0ACC1BGK0</accession>
<dbReference type="EMBL" id="CM047901">
    <property type="protein sequence ID" value="KAJ0098064.1"/>
    <property type="molecule type" value="Genomic_DNA"/>
</dbReference>
<protein>
    <submittedName>
        <fullName evidence="1">Uncharacterized protein</fullName>
    </submittedName>
</protein>
<dbReference type="Proteomes" id="UP001164250">
    <property type="component" value="Chromosome 5"/>
</dbReference>
<reference evidence="2" key="1">
    <citation type="journal article" date="2023" name="G3 (Bethesda)">
        <title>Genome assembly and association tests identify interacting loci associated with vigor, precocity, and sex in interspecific pistachio rootstocks.</title>
        <authorList>
            <person name="Palmer W."/>
            <person name="Jacygrad E."/>
            <person name="Sagayaradj S."/>
            <person name="Cavanaugh K."/>
            <person name="Han R."/>
            <person name="Bertier L."/>
            <person name="Beede B."/>
            <person name="Kafkas S."/>
            <person name="Golino D."/>
            <person name="Preece J."/>
            <person name="Michelmore R."/>
        </authorList>
    </citation>
    <scope>NUCLEOTIDE SEQUENCE [LARGE SCALE GENOMIC DNA]</scope>
</reference>
<comment type="caution">
    <text evidence="1">The sequence shown here is derived from an EMBL/GenBank/DDBJ whole genome shotgun (WGS) entry which is preliminary data.</text>
</comment>
<evidence type="ECO:0000313" key="1">
    <source>
        <dbReference type="EMBL" id="KAJ0098064.1"/>
    </source>
</evidence>
<gene>
    <name evidence="1" type="ORF">Patl1_27509</name>
</gene>
<proteinExistence type="predicted"/>
<organism evidence="1 2">
    <name type="scientific">Pistacia atlantica</name>
    <dbReference type="NCBI Taxonomy" id="434234"/>
    <lineage>
        <taxon>Eukaryota</taxon>
        <taxon>Viridiplantae</taxon>
        <taxon>Streptophyta</taxon>
        <taxon>Embryophyta</taxon>
        <taxon>Tracheophyta</taxon>
        <taxon>Spermatophyta</taxon>
        <taxon>Magnoliopsida</taxon>
        <taxon>eudicotyledons</taxon>
        <taxon>Gunneridae</taxon>
        <taxon>Pentapetalae</taxon>
        <taxon>rosids</taxon>
        <taxon>malvids</taxon>
        <taxon>Sapindales</taxon>
        <taxon>Anacardiaceae</taxon>
        <taxon>Pistacia</taxon>
    </lineage>
</organism>
<evidence type="ECO:0000313" key="2">
    <source>
        <dbReference type="Proteomes" id="UP001164250"/>
    </source>
</evidence>